<dbReference type="Proteomes" id="UP000736787">
    <property type="component" value="Unassembled WGS sequence"/>
</dbReference>
<dbReference type="EMBL" id="RCML01000782">
    <property type="protein sequence ID" value="KAG2969565.1"/>
    <property type="molecule type" value="Genomic_DNA"/>
</dbReference>
<reference evidence="2" key="1">
    <citation type="submission" date="2018-10" db="EMBL/GenBank/DDBJ databases">
        <title>Effector identification in a new, highly contiguous assembly of the strawberry crown rot pathogen Phytophthora cactorum.</title>
        <authorList>
            <person name="Armitage A.D."/>
            <person name="Nellist C.F."/>
            <person name="Bates H."/>
            <person name="Vickerstaff R.J."/>
            <person name="Harrison R.J."/>
        </authorList>
    </citation>
    <scope>NUCLEOTIDE SEQUENCE</scope>
    <source>
        <strain evidence="1">4040</strain>
        <strain evidence="2">P415</strain>
    </source>
</reference>
<organism evidence="2 3">
    <name type="scientific">Phytophthora cactorum</name>
    <dbReference type="NCBI Taxonomy" id="29920"/>
    <lineage>
        <taxon>Eukaryota</taxon>
        <taxon>Sar</taxon>
        <taxon>Stramenopiles</taxon>
        <taxon>Oomycota</taxon>
        <taxon>Peronosporomycetes</taxon>
        <taxon>Peronosporales</taxon>
        <taxon>Peronosporaceae</taxon>
        <taxon>Phytophthora</taxon>
    </lineage>
</organism>
<evidence type="ECO:0000313" key="2">
    <source>
        <dbReference type="EMBL" id="KAG2969565.1"/>
    </source>
</evidence>
<evidence type="ECO:0000313" key="1">
    <source>
        <dbReference type="EMBL" id="KAG2905905.1"/>
    </source>
</evidence>
<name>A0A8T1FI32_9STRA</name>
<protein>
    <submittedName>
        <fullName evidence="2">Uncharacterized protein</fullName>
    </submittedName>
</protein>
<gene>
    <name evidence="1" type="ORF">PC117_g20638</name>
    <name evidence="2" type="ORF">PC118_g17374</name>
</gene>
<accession>A0A8T1FI32</accession>
<evidence type="ECO:0000313" key="3">
    <source>
        <dbReference type="Proteomes" id="UP000697107"/>
    </source>
</evidence>
<dbReference type="AlphaFoldDB" id="A0A8T1FI32"/>
<dbReference type="VEuPathDB" id="FungiDB:PC110_g20018"/>
<comment type="caution">
    <text evidence="2">The sequence shown here is derived from an EMBL/GenBank/DDBJ whole genome shotgun (WGS) entry which is preliminary data.</text>
</comment>
<sequence>MTWLWWTHNNLRHRGLSPAIPNLSLRAEGRNDPRHHFGALVRILRCTLRALFSTYIHSPTPLRVELLSHNNTTATSSAVVVRPWDHSLQLGSGSSVLNSLQISQLEMEDEYHLAAMLPTAGYLFAEELDAHFLALDDFHSMLLQDDWVSPKVTAVECSFNFIRATPSIAPSSPSSVVHLPPCYPPSEGFDNYEPVIKQEPLAPSYHTETVFIKPELEHVELVPRYSTRDDRDSIISEEDKERLRRRQRGYEKRYRGRKRRDLKLQRDDWLALEMKLDASRKKHCRPYVRIEQGGRDSLRYKLLLLKLEERALRQDHIAMRSLQAWEEISRIREYSDKEQLRSVSEWRHSADKVIGRCAVLGPDWFHPYAPLEQRHFTW</sequence>
<dbReference type="Proteomes" id="UP000697107">
    <property type="component" value="Unassembled WGS sequence"/>
</dbReference>
<proteinExistence type="predicted"/>
<dbReference type="EMBL" id="RCMK01000977">
    <property type="protein sequence ID" value="KAG2905905.1"/>
    <property type="molecule type" value="Genomic_DNA"/>
</dbReference>